<dbReference type="RefSeq" id="WP_071083736.1">
    <property type="nucleotide sequence ID" value="NZ_MBLM01000108.1"/>
</dbReference>
<protein>
    <recommendedName>
        <fullName evidence="3">SnoaL-like domain-containing protein</fullName>
    </recommendedName>
</protein>
<reference evidence="2" key="1">
    <citation type="submission" date="2016-07" db="EMBL/GenBank/DDBJ databases">
        <title>Sequence Frankia sp. strain CcI1.17.</title>
        <authorList>
            <person name="Ghodhbane-Gtari F."/>
            <person name="Swanson E."/>
            <person name="Gueddou A."/>
            <person name="Morris K."/>
            <person name="Hezbri K."/>
            <person name="Ktari A."/>
            <person name="Nouioui I."/>
            <person name="Abebe-Akele F."/>
            <person name="Simpson S."/>
            <person name="Thomas K."/>
            <person name="Gtari M."/>
            <person name="Tisa L.S."/>
            <person name="Hurst S."/>
        </authorList>
    </citation>
    <scope>NUCLEOTIDE SEQUENCE [LARGE SCALE GENOMIC DNA]</scope>
    <source>
        <strain evidence="2">Cc1.17</strain>
    </source>
</reference>
<dbReference type="Proteomes" id="UP000179627">
    <property type="component" value="Unassembled WGS sequence"/>
</dbReference>
<dbReference type="Gene3D" id="3.10.450.50">
    <property type="match status" value="1"/>
</dbReference>
<dbReference type="SUPFAM" id="SSF54427">
    <property type="entry name" value="NTF2-like"/>
    <property type="match status" value="1"/>
</dbReference>
<comment type="caution">
    <text evidence="1">The sequence shown here is derived from an EMBL/GenBank/DDBJ whole genome shotgun (WGS) entry which is preliminary data.</text>
</comment>
<name>A0A1S1QVG6_9ACTN</name>
<dbReference type="InterPro" id="IPR032710">
    <property type="entry name" value="NTF2-like_dom_sf"/>
</dbReference>
<keyword evidence="2" id="KW-1185">Reference proteome</keyword>
<dbReference type="AlphaFoldDB" id="A0A1S1QVG6"/>
<organism evidence="1 2">
    <name type="scientific">Parafrankia colletiae</name>
    <dbReference type="NCBI Taxonomy" id="573497"/>
    <lineage>
        <taxon>Bacteria</taxon>
        <taxon>Bacillati</taxon>
        <taxon>Actinomycetota</taxon>
        <taxon>Actinomycetes</taxon>
        <taxon>Frankiales</taxon>
        <taxon>Frankiaceae</taxon>
        <taxon>Parafrankia</taxon>
    </lineage>
</organism>
<gene>
    <name evidence="1" type="ORF">CC117_02890</name>
</gene>
<evidence type="ECO:0000313" key="2">
    <source>
        <dbReference type="Proteomes" id="UP000179627"/>
    </source>
</evidence>
<evidence type="ECO:0000313" key="1">
    <source>
        <dbReference type="EMBL" id="OHV38698.1"/>
    </source>
</evidence>
<accession>A0A1S1QVG6</accession>
<proteinExistence type="predicted"/>
<sequence length="133" mass="15518">MSTDFEERIRARFQEGFDQWNHGYEAWLKWCDTLYESDAHYNVYSKRLTLQEYKDMMGQLFAVYDIELGQLDNILIEGDWGAIRYSVYILDKKTGVRSELKTMEFVQFKENPAPTGARVVEGWALSDNPLSAG</sequence>
<evidence type="ECO:0008006" key="3">
    <source>
        <dbReference type="Google" id="ProtNLM"/>
    </source>
</evidence>
<dbReference type="EMBL" id="MBLM01000108">
    <property type="protein sequence ID" value="OHV38698.1"/>
    <property type="molecule type" value="Genomic_DNA"/>
</dbReference>
<dbReference type="OrthoDB" id="2028355at2"/>